<organism evidence="1 2">
    <name type="scientific">Amycolatopsis silviterrae</name>
    <dbReference type="NCBI Taxonomy" id="1656914"/>
    <lineage>
        <taxon>Bacteria</taxon>
        <taxon>Bacillati</taxon>
        <taxon>Actinomycetota</taxon>
        <taxon>Actinomycetes</taxon>
        <taxon>Pseudonocardiales</taxon>
        <taxon>Pseudonocardiaceae</taxon>
        <taxon>Amycolatopsis</taxon>
    </lineage>
</organism>
<name>A0ABW5H3V2_9PSEU</name>
<dbReference type="NCBIfam" id="NF047838">
    <property type="entry name" value="SCO4402_fam"/>
    <property type="match status" value="1"/>
</dbReference>
<evidence type="ECO:0000313" key="2">
    <source>
        <dbReference type="Proteomes" id="UP001597483"/>
    </source>
</evidence>
<sequence length="136" mass="15239">MVEVENVEQAVTNVQVPGLRALVVEAVQALSDREHQERVWIRLERPHPGYEDNLDMNISILFDDTSILPDPLSGVGWYIYPDEVEPLRELGSVLDPMIDEIGDAADSAYLAHPRWNEVVRLAGVALQVMRTHEGAV</sequence>
<dbReference type="RefSeq" id="WP_378302936.1">
    <property type="nucleotide sequence ID" value="NZ_JBHUKS010000006.1"/>
</dbReference>
<keyword evidence="2" id="KW-1185">Reference proteome</keyword>
<accession>A0ABW5H3V2</accession>
<evidence type="ECO:0000313" key="1">
    <source>
        <dbReference type="EMBL" id="MFD2467845.1"/>
    </source>
</evidence>
<dbReference type="Proteomes" id="UP001597483">
    <property type="component" value="Unassembled WGS sequence"/>
</dbReference>
<gene>
    <name evidence="1" type="ORF">ACFSVL_10595</name>
</gene>
<reference evidence="2" key="1">
    <citation type="journal article" date="2019" name="Int. J. Syst. Evol. Microbiol.">
        <title>The Global Catalogue of Microorganisms (GCM) 10K type strain sequencing project: providing services to taxonomists for standard genome sequencing and annotation.</title>
        <authorList>
            <consortium name="The Broad Institute Genomics Platform"/>
            <consortium name="The Broad Institute Genome Sequencing Center for Infectious Disease"/>
            <person name="Wu L."/>
            <person name="Ma J."/>
        </authorList>
    </citation>
    <scope>NUCLEOTIDE SEQUENCE [LARGE SCALE GENOMIC DNA]</scope>
    <source>
        <strain evidence="2">CGMCC 4.7641</strain>
    </source>
</reference>
<proteinExistence type="predicted"/>
<dbReference type="InterPro" id="IPR057705">
    <property type="entry name" value="DUF7945"/>
</dbReference>
<comment type="caution">
    <text evidence="1">The sequence shown here is derived from an EMBL/GenBank/DDBJ whole genome shotgun (WGS) entry which is preliminary data.</text>
</comment>
<dbReference type="EMBL" id="JBHUKS010000006">
    <property type="protein sequence ID" value="MFD2467845.1"/>
    <property type="molecule type" value="Genomic_DNA"/>
</dbReference>
<dbReference type="Pfam" id="PF25656">
    <property type="entry name" value="DUF7945"/>
    <property type="match status" value="1"/>
</dbReference>
<protein>
    <submittedName>
        <fullName evidence="1">Uncharacterized protein</fullName>
    </submittedName>
</protein>